<dbReference type="Gene3D" id="3.40.50.720">
    <property type="entry name" value="NAD(P)-binding Rossmann-like Domain"/>
    <property type="match status" value="1"/>
</dbReference>
<dbReference type="InterPro" id="IPR051783">
    <property type="entry name" value="NAD(P)-dependent_oxidoreduct"/>
</dbReference>
<protein>
    <submittedName>
        <fullName evidence="2">UDP-glucose 4-epimerase</fullName>
    </submittedName>
</protein>
<dbReference type="GO" id="GO:0004029">
    <property type="term" value="F:aldehyde dehydrogenase (NAD+) activity"/>
    <property type="evidence" value="ECO:0007669"/>
    <property type="project" value="TreeGrafter"/>
</dbReference>
<dbReference type="Pfam" id="PF01370">
    <property type="entry name" value="Epimerase"/>
    <property type="match status" value="1"/>
</dbReference>
<dbReference type="PANTHER" id="PTHR48079">
    <property type="entry name" value="PROTEIN YEEZ"/>
    <property type="match status" value="1"/>
</dbReference>
<accession>A0A380RVJ5</accession>
<dbReference type="EMBL" id="UHJL01000001">
    <property type="protein sequence ID" value="SUQ19580.1"/>
    <property type="molecule type" value="Genomic_DNA"/>
</dbReference>
<dbReference type="InterPro" id="IPR036291">
    <property type="entry name" value="NAD(P)-bd_dom_sf"/>
</dbReference>
<dbReference type="AlphaFoldDB" id="A0A380RVJ5"/>
<name>A0A380RVJ5_FIBSU</name>
<evidence type="ECO:0000259" key="1">
    <source>
        <dbReference type="Pfam" id="PF01370"/>
    </source>
</evidence>
<dbReference type="GO" id="GO:0005737">
    <property type="term" value="C:cytoplasm"/>
    <property type="evidence" value="ECO:0007669"/>
    <property type="project" value="TreeGrafter"/>
</dbReference>
<sequence>MRVFVTGGTGFIGHYVVKALLEKGHEVVIATRHPNKVPTLRANPNVSFVEAALTDFEKMGEGLIGCDACIHVALGWGDSPSAMLMNDTRATVALLEMSARAGCEKFIMTSSTSAMGRVRSEMCESTSSLPIDLYGATKAAGEAFVLGFSHGYGSQFPEVKMKRNIIRPGYTFGNPAFPDGCSQPDRRFFEMAYAVKENRDINIIKNDGTQFIHASQQAEIYMKLLESDYNEEIFLGLGSEWISWKEIAQKMIALKPGCTSKIVETDMGWGEEPMLYDVQKIRHCFGLSFDAHDYLDEHIRWTFENA</sequence>
<dbReference type="RefSeq" id="WP_109572171.1">
    <property type="nucleotide sequence ID" value="NZ_UHJL01000001.1"/>
</dbReference>
<gene>
    <name evidence="2" type="ORF">SAMN05661053_0819</name>
</gene>
<proteinExistence type="predicted"/>
<dbReference type="PANTHER" id="PTHR48079:SF6">
    <property type="entry name" value="NAD(P)-BINDING DOMAIN-CONTAINING PROTEIN-RELATED"/>
    <property type="match status" value="1"/>
</dbReference>
<reference evidence="2 3" key="1">
    <citation type="submission" date="2017-08" db="EMBL/GenBank/DDBJ databases">
        <authorList>
            <person name="de Groot N.N."/>
        </authorList>
    </citation>
    <scope>NUCLEOTIDE SEQUENCE [LARGE SCALE GENOMIC DNA]</scope>
    <source>
        <strain evidence="2 3">HM2</strain>
    </source>
</reference>
<feature type="domain" description="NAD-dependent epimerase/dehydratase" evidence="1">
    <location>
        <begin position="3"/>
        <end position="227"/>
    </location>
</feature>
<evidence type="ECO:0000313" key="2">
    <source>
        <dbReference type="EMBL" id="SUQ19580.1"/>
    </source>
</evidence>
<dbReference type="InterPro" id="IPR001509">
    <property type="entry name" value="Epimerase_deHydtase"/>
</dbReference>
<dbReference type="SUPFAM" id="SSF51735">
    <property type="entry name" value="NAD(P)-binding Rossmann-fold domains"/>
    <property type="match status" value="1"/>
</dbReference>
<evidence type="ECO:0000313" key="3">
    <source>
        <dbReference type="Proteomes" id="UP000255423"/>
    </source>
</evidence>
<dbReference type="Proteomes" id="UP000255423">
    <property type="component" value="Unassembled WGS sequence"/>
</dbReference>
<organism evidence="2 3">
    <name type="scientific">Fibrobacter succinogenes</name>
    <name type="common">Bacteroides succinogenes</name>
    <dbReference type="NCBI Taxonomy" id="833"/>
    <lineage>
        <taxon>Bacteria</taxon>
        <taxon>Pseudomonadati</taxon>
        <taxon>Fibrobacterota</taxon>
        <taxon>Fibrobacteria</taxon>
        <taxon>Fibrobacterales</taxon>
        <taxon>Fibrobacteraceae</taxon>
        <taxon>Fibrobacter</taxon>
    </lineage>
</organism>